<proteinExistence type="inferred from homology"/>
<dbReference type="GO" id="GO:0005886">
    <property type="term" value="C:plasma membrane"/>
    <property type="evidence" value="ECO:0007669"/>
    <property type="project" value="TreeGrafter"/>
</dbReference>
<evidence type="ECO:0000256" key="3">
    <source>
        <dbReference type="ARBA" id="ARBA00022692"/>
    </source>
</evidence>
<keyword evidence="2" id="KW-0813">Transport</keyword>
<feature type="region of interest" description="Disordered" evidence="10">
    <location>
        <begin position="1"/>
        <end position="93"/>
    </location>
</feature>
<reference evidence="14" key="3">
    <citation type="submission" date="2025-08" db="UniProtKB">
        <authorList>
            <consortium name="RefSeq"/>
        </authorList>
    </citation>
    <scope>IDENTIFICATION</scope>
    <source>
        <strain evidence="14">CBS 342.82</strain>
    </source>
</reference>
<keyword evidence="5 11" id="KW-0472">Membrane</keyword>
<feature type="transmembrane region" description="Helical" evidence="11">
    <location>
        <begin position="174"/>
        <end position="197"/>
    </location>
</feature>
<evidence type="ECO:0000256" key="10">
    <source>
        <dbReference type="SAM" id="MobiDB-lite"/>
    </source>
</evidence>
<name>A0A6J3MFZ9_9PEZI</name>
<evidence type="ECO:0000256" key="1">
    <source>
        <dbReference type="ARBA" id="ARBA00004141"/>
    </source>
</evidence>
<feature type="transmembrane region" description="Helical" evidence="11">
    <location>
        <begin position="299"/>
        <end position="319"/>
    </location>
</feature>
<feature type="compositionally biased region" description="Basic and acidic residues" evidence="10">
    <location>
        <begin position="1"/>
        <end position="49"/>
    </location>
</feature>
<evidence type="ECO:0000313" key="14">
    <source>
        <dbReference type="RefSeq" id="XP_033463625.1"/>
    </source>
</evidence>
<evidence type="ECO:0000259" key="12">
    <source>
        <dbReference type="PROSITE" id="PS50850"/>
    </source>
</evidence>
<dbReference type="GO" id="GO:0022857">
    <property type="term" value="F:transmembrane transporter activity"/>
    <property type="evidence" value="ECO:0007669"/>
    <property type="project" value="InterPro"/>
</dbReference>
<feature type="transmembrane region" description="Helical" evidence="11">
    <location>
        <begin position="407"/>
        <end position="426"/>
    </location>
</feature>
<evidence type="ECO:0000256" key="6">
    <source>
        <dbReference type="ARBA" id="ARBA00038347"/>
    </source>
</evidence>
<feature type="region of interest" description="Disordered" evidence="10">
    <location>
        <begin position="619"/>
        <end position="645"/>
    </location>
</feature>
<comment type="similarity">
    <text evidence="6">Belongs to the major facilitator superfamily. CAR1 family.</text>
</comment>
<dbReference type="CDD" id="cd17323">
    <property type="entry name" value="MFS_Tpo1_MDR_like"/>
    <property type="match status" value="1"/>
</dbReference>
<dbReference type="PANTHER" id="PTHR23502">
    <property type="entry name" value="MAJOR FACILITATOR SUPERFAMILY"/>
    <property type="match status" value="1"/>
</dbReference>
<reference evidence="14" key="1">
    <citation type="submission" date="2020-01" db="EMBL/GenBank/DDBJ databases">
        <authorList>
            <consortium name="DOE Joint Genome Institute"/>
            <person name="Haridas S."/>
            <person name="Albert R."/>
            <person name="Binder M."/>
            <person name="Bloem J."/>
            <person name="Labutti K."/>
            <person name="Salamov A."/>
            <person name="Andreopoulos B."/>
            <person name="Baker S.E."/>
            <person name="Barry K."/>
            <person name="Bills G."/>
            <person name="Bluhm B.H."/>
            <person name="Cannon C."/>
            <person name="Castanera R."/>
            <person name="Culley D.E."/>
            <person name="Daum C."/>
            <person name="Ezra D."/>
            <person name="Gonzalez J.B."/>
            <person name="Henrissat B."/>
            <person name="Kuo A."/>
            <person name="Liang C."/>
            <person name="Lipzen A."/>
            <person name="Lutzoni F."/>
            <person name="Magnuson J."/>
            <person name="Mondo S."/>
            <person name="Nolan M."/>
            <person name="Ohm R."/>
            <person name="Pangilinan J."/>
            <person name="Park H.-J."/>
            <person name="Ramirez L."/>
            <person name="Alfaro M."/>
            <person name="Sun H."/>
            <person name="Tritt A."/>
            <person name="Yoshinaga Y."/>
            <person name="Zwiers L.-H."/>
            <person name="Turgeon B.G."/>
            <person name="Goodwin S.B."/>
            <person name="Spatafora J.W."/>
            <person name="Crous P.W."/>
            <person name="Grigoriev I.V."/>
        </authorList>
    </citation>
    <scope>NUCLEOTIDE SEQUENCE</scope>
    <source>
        <strain evidence="14">CBS 342.82</strain>
    </source>
</reference>
<dbReference type="InterPro" id="IPR011701">
    <property type="entry name" value="MFS"/>
</dbReference>
<comment type="function">
    <text evidence="7">MFS transporter; part of the gene cluster that mediates the biosynthesis of cercosporin, a light-activated, non-host-selective toxin. The perylenequinone chromophore of cercosporin absorbs light energy to attain an electronically-activated triplet state and produces active oxygen species such as the hydroxyl radical, superoxide, hydrogen peroxide or singlet oxygen upon reaction with oxygen molecules. These reactive oxygen species cause damage to various cellular components including lipids, proteins and nucleic acids. Responsible for secretion and accumulation of cercosporin, but does not play any roles in self-protection against the toxicity of cercosporin.</text>
</comment>
<dbReference type="Gene3D" id="1.20.1250.20">
    <property type="entry name" value="MFS general substrate transporter like domains"/>
    <property type="match status" value="1"/>
</dbReference>
<dbReference type="SUPFAM" id="SSF103473">
    <property type="entry name" value="MFS general substrate transporter"/>
    <property type="match status" value="1"/>
</dbReference>
<gene>
    <name evidence="14" type="ORF">K489DRAFT_120345</name>
</gene>
<dbReference type="OrthoDB" id="9986881at2759"/>
<dbReference type="PROSITE" id="PS50850">
    <property type="entry name" value="MFS"/>
    <property type="match status" value="1"/>
</dbReference>
<comment type="subcellular location">
    <subcellularLocation>
        <location evidence="1">Membrane</location>
        <topology evidence="1">Multi-pass membrane protein</topology>
    </subcellularLocation>
</comment>
<evidence type="ECO:0000256" key="4">
    <source>
        <dbReference type="ARBA" id="ARBA00022989"/>
    </source>
</evidence>
<dbReference type="InterPro" id="IPR020846">
    <property type="entry name" value="MFS_dom"/>
</dbReference>
<evidence type="ECO:0000256" key="8">
    <source>
        <dbReference type="ARBA" id="ARBA00069139"/>
    </source>
</evidence>
<feature type="transmembrane region" description="Helical" evidence="11">
    <location>
        <begin position="271"/>
        <end position="292"/>
    </location>
</feature>
<evidence type="ECO:0000313" key="13">
    <source>
        <dbReference type="Proteomes" id="UP000504637"/>
    </source>
</evidence>
<keyword evidence="13" id="KW-1185">Reference proteome</keyword>
<keyword evidence="3 11" id="KW-0812">Transmembrane</keyword>
<evidence type="ECO:0000256" key="11">
    <source>
        <dbReference type="SAM" id="Phobius"/>
    </source>
</evidence>
<dbReference type="Pfam" id="PF07690">
    <property type="entry name" value="MFS_1"/>
    <property type="match status" value="1"/>
</dbReference>
<feature type="transmembrane region" description="Helical" evidence="11">
    <location>
        <begin position="580"/>
        <end position="600"/>
    </location>
</feature>
<feature type="transmembrane region" description="Helical" evidence="11">
    <location>
        <begin position="331"/>
        <end position="350"/>
    </location>
</feature>
<accession>A0A6J3MFZ9</accession>
<dbReference type="FunFam" id="1.20.1250.20:FF:000011">
    <property type="entry name" value="MFS multidrug transporter, putative"/>
    <property type="match status" value="1"/>
</dbReference>
<evidence type="ECO:0000256" key="9">
    <source>
        <dbReference type="ARBA" id="ARBA00077167"/>
    </source>
</evidence>
<feature type="compositionally biased region" description="Basic and acidic residues" evidence="10">
    <location>
        <begin position="619"/>
        <end position="630"/>
    </location>
</feature>
<protein>
    <recommendedName>
        <fullName evidence="8">Cercosporin MFS transporter CTB4</fullName>
    </recommendedName>
    <alternativeName>
        <fullName evidence="9">Cercosporin toxin biosynthesis cluster protein 4</fullName>
    </alternativeName>
</protein>
<sequence>MNREDVNISYAERESSPVRFHDYDPNDTVSKKYQDLHQRQAEEEQAADREEAEEVERNGSVSSASTADDGQSNRRGRPDHVSRTTTQSSGRMEEMVMNYLDRHPTAAKRIHDHRLQHSRTVGSMKAAVAKGELPPFGDGKPYPPPLPDKDEYVVEFDGDDDPMHPQNWPRVTKLYISAILIFNAFNASFASAIFSAASPFIGQEFGTSREVLVLGTSLYLLGYAFGPIIFAPISELYGRRIPIIGSAFAFGVFNIGVAIAKDIQTVMVCRFFVGLAGSCPLTIVAAIFTDLYSNHFRGAAVATFGATVICGPLLAPSLGGFIAKSYLGWRFTAYIPAFLGFAAATLALLFQKETYGPVILVSKAADLRRRTQNWGIRARQEEVEVDFKELVSQNLSRPLRILFTEPIVLLVTLYSSFLYALLYTSLTAFQLVFAGVHGFGPGNDGLPYYGVLIGALMGYGLLLLDVPRYAKRLTANDNVPVPEWRLPPMMVGGIVFAIGLFGFGWSGQYNTVHWIVPTVFGGLIGFGIYLTFLNSLNYIIDAYLAFAASAIAANTIMRSLLAAAFPLFASYMFQGIGINWGMTLLGCIAVLFIPSPFLFYRYGKKIRAKSKFAPAIDVEKDEKEEGKGSGDEEAGESGSNEKKEE</sequence>
<dbReference type="Proteomes" id="UP000504637">
    <property type="component" value="Unplaced"/>
</dbReference>
<feature type="transmembrane region" description="Helical" evidence="11">
    <location>
        <begin position="486"/>
        <end position="505"/>
    </location>
</feature>
<feature type="compositionally biased region" description="Polar residues" evidence="10">
    <location>
        <begin position="59"/>
        <end position="70"/>
    </location>
</feature>
<keyword evidence="4 11" id="KW-1133">Transmembrane helix</keyword>
<dbReference type="AlphaFoldDB" id="A0A6J3MFZ9"/>
<evidence type="ECO:0000256" key="7">
    <source>
        <dbReference type="ARBA" id="ARBA00053977"/>
    </source>
</evidence>
<reference evidence="14" key="2">
    <citation type="submission" date="2020-04" db="EMBL/GenBank/DDBJ databases">
        <authorList>
            <consortium name="NCBI Genome Project"/>
        </authorList>
    </citation>
    <scope>NUCLEOTIDE SEQUENCE</scope>
    <source>
        <strain evidence="14">CBS 342.82</strain>
    </source>
</reference>
<dbReference type="PANTHER" id="PTHR23502:SF31">
    <property type="entry name" value="POLYAMINE TRANSPORTER 1"/>
    <property type="match status" value="1"/>
</dbReference>
<feature type="transmembrane region" description="Helical" evidence="11">
    <location>
        <begin position="241"/>
        <end position="259"/>
    </location>
</feature>
<feature type="transmembrane region" description="Helical" evidence="11">
    <location>
        <begin position="544"/>
        <end position="568"/>
    </location>
</feature>
<dbReference type="RefSeq" id="XP_033463625.1">
    <property type="nucleotide sequence ID" value="XM_033598960.1"/>
</dbReference>
<feature type="transmembrane region" description="Helical" evidence="11">
    <location>
        <begin position="217"/>
        <end position="234"/>
    </location>
</feature>
<feature type="domain" description="Major facilitator superfamily (MFS) profile" evidence="12">
    <location>
        <begin position="176"/>
        <end position="604"/>
    </location>
</feature>
<feature type="transmembrane region" description="Helical" evidence="11">
    <location>
        <begin position="511"/>
        <end position="532"/>
    </location>
</feature>
<feature type="transmembrane region" description="Helical" evidence="11">
    <location>
        <begin position="446"/>
        <end position="466"/>
    </location>
</feature>
<evidence type="ECO:0000256" key="5">
    <source>
        <dbReference type="ARBA" id="ARBA00023136"/>
    </source>
</evidence>
<dbReference type="GeneID" id="54356759"/>
<dbReference type="InterPro" id="IPR036259">
    <property type="entry name" value="MFS_trans_sf"/>
</dbReference>
<organism evidence="14">
    <name type="scientific">Dissoconium aciculare CBS 342.82</name>
    <dbReference type="NCBI Taxonomy" id="1314786"/>
    <lineage>
        <taxon>Eukaryota</taxon>
        <taxon>Fungi</taxon>
        <taxon>Dikarya</taxon>
        <taxon>Ascomycota</taxon>
        <taxon>Pezizomycotina</taxon>
        <taxon>Dothideomycetes</taxon>
        <taxon>Dothideomycetidae</taxon>
        <taxon>Mycosphaerellales</taxon>
        <taxon>Dissoconiaceae</taxon>
        <taxon>Dissoconium</taxon>
    </lineage>
</organism>
<evidence type="ECO:0000256" key="2">
    <source>
        <dbReference type="ARBA" id="ARBA00022448"/>
    </source>
</evidence>